<organism evidence="2 3">
    <name type="scientific">Acaulospora morrowiae</name>
    <dbReference type="NCBI Taxonomy" id="94023"/>
    <lineage>
        <taxon>Eukaryota</taxon>
        <taxon>Fungi</taxon>
        <taxon>Fungi incertae sedis</taxon>
        <taxon>Mucoromycota</taxon>
        <taxon>Glomeromycotina</taxon>
        <taxon>Glomeromycetes</taxon>
        <taxon>Diversisporales</taxon>
        <taxon>Acaulosporaceae</taxon>
        <taxon>Acaulospora</taxon>
    </lineage>
</organism>
<dbReference type="Proteomes" id="UP000789342">
    <property type="component" value="Unassembled WGS sequence"/>
</dbReference>
<dbReference type="AlphaFoldDB" id="A0A9N9BQZ6"/>
<evidence type="ECO:0000313" key="3">
    <source>
        <dbReference type="Proteomes" id="UP000789342"/>
    </source>
</evidence>
<feature type="transmembrane region" description="Helical" evidence="1">
    <location>
        <begin position="112"/>
        <end position="136"/>
    </location>
</feature>
<name>A0A9N9BQZ6_9GLOM</name>
<evidence type="ECO:0000313" key="2">
    <source>
        <dbReference type="EMBL" id="CAG8576618.1"/>
    </source>
</evidence>
<keyword evidence="3" id="KW-1185">Reference proteome</keyword>
<sequence>MGIFHYKEFNPRLSVTSWFISSNGLAIYRGLMTVYFWIVLIGRILQYSYDNSLRIYGYSNDVECYLCYFTNLSFVGQTLYFTAAFIHNVIYCRTPEPHEPISFKNQPNFLNWLFWLLYHTIVHYHFIVVFVYWALLSRSLIESHPPAYIWWLAISVHGVDFLAMMIELFLNRQIMKKSFVFLTCLGTIFFMLESFVVFERCFGPLGLRFFGLEKRLTVNGGDPIYSVPHWLYRILFCRIRSASSSRFDRQKAP</sequence>
<feature type="transmembrane region" description="Helical" evidence="1">
    <location>
        <begin position="179"/>
        <end position="198"/>
    </location>
</feature>
<feature type="transmembrane region" description="Helical" evidence="1">
    <location>
        <begin position="148"/>
        <end position="170"/>
    </location>
</feature>
<gene>
    <name evidence="2" type="ORF">AMORRO_LOCUS6720</name>
</gene>
<evidence type="ECO:0000256" key="1">
    <source>
        <dbReference type="SAM" id="Phobius"/>
    </source>
</evidence>
<keyword evidence="1" id="KW-1133">Transmembrane helix</keyword>
<feature type="transmembrane region" description="Helical" evidence="1">
    <location>
        <begin position="26"/>
        <end position="45"/>
    </location>
</feature>
<dbReference type="EMBL" id="CAJVPV010004614">
    <property type="protein sequence ID" value="CAG8576618.1"/>
    <property type="molecule type" value="Genomic_DNA"/>
</dbReference>
<reference evidence="2" key="1">
    <citation type="submission" date="2021-06" db="EMBL/GenBank/DDBJ databases">
        <authorList>
            <person name="Kallberg Y."/>
            <person name="Tangrot J."/>
            <person name="Rosling A."/>
        </authorList>
    </citation>
    <scope>NUCLEOTIDE SEQUENCE</scope>
    <source>
        <strain evidence="2">CL551</strain>
    </source>
</reference>
<keyword evidence="1" id="KW-0812">Transmembrane</keyword>
<proteinExistence type="predicted"/>
<dbReference type="PANTHER" id="PTHR12242">
    <property type="entry name" value="OS02G0130600 PROTEIN-RELATED"/>
    <property type="match status" value="1"/>
</dbReference>
<comment type="caution">
    <text evidence="2">The sequence shown here is derived from an EMBL/GenBank/DDBJ whole genome shotgun (WGS) entry which is preliminary data.</text>
</comment>
<dbReference type="OrthoDB" id="419711at2759"/>
<keyword evidence="1" id="KW-0472">Membrane</keyword>
<protein>
    <submittedName>
        <fullName evidence="2">5773_t:CDS:1</fullName>
    </submittedName>
</protein>
<accession>A0A9N9BQZ6</accession>
<dbReference type="GO" id="GO:0016020">
    <property type="term" value="C:membrane"/>
    <property type="evidence" value="ECO:0007669"/>
    <property type="project" value="TreeGrafter"/>
</dbReference>
<dbReference type="PANTHER" id="PTHR12242:SF1">
    <property type="entry name" value="MYND-TYPE DOMAIN-CONTAINING PROTEIN"/>
    <property type="match status" value="1"/>
</dbReference>